<dbReference type="Gene3D" id="1.25.40.20">
    <property type="entry name" value="Ankyrin repeat-containing domain"/>
    <property type="match status" value="1"/>
</dbReference>
<proteinExistence type="predicted"/>
<organism evidence="1">
    <name type="scientific">Spumella elongata</name>
    <dbReference type="NCBI Taxonomy" id="89044"/>
    <lineage>
        <taxon>Eukaryota</taxon>
        <taxon>Sar</taxon>
        <taxon>Stramenopiles</taxon>
        <taxon>Ochrophyta</taxon>
        <taxon>Chrysophyceae</taxon>
        <taxon>Chromulinales</taxon>
        <taxon>Chromulinaceae</taxon>
        <taxon>Spumella</taxon>
    </lineage>
</organism>
<dbReference type="PANTHER" id="PTHR46586">
    <property type="entry name" value="ANKYRIN REPEAT-CONTAINING PROTEIN"/>
    <property type="match status" value="1"/>
</dbReference>
<protein>
    <submittedName>
        <fullName evidence="1">Uncharacterized protein</fullName>
    </submittedName>
</protein>
<dbReference type="PANTHER" id="PTHR46586:SF3">
    <property type="entry name" value="ANKYRIN REPEAT-CONTAINING PROTEIN"/>
    <property type="match status" value="1"/>
</dbReference>
<reference evidence="1" key="1">
    <citation type="submission" date="2021-01" db="EMBL/GenBank/DDBJ databases">
        <authorList>
            <person name="Corre E."/>
            <person name="Pelletier E."/>
            <person name="Niang G."/>
            <person name="Scheremetjew M."/>
            <person name="Finn R."/>
            <person name="Kale V."/>
            <person name="Holt S."/>
            <person name="Cochrane G."/>
            <person name="Meng A."/>
            <person name="Brown T."/>
            <person name="Cohen L."/>
        </authorList>
    </citation>
    <scope>NUCLEOTIDE SEQUENCE</scope>
    <source>
        <strain evidence="1">CCAP 955/1</strain>
    </source>
</reference>
<evidence type="ECO:0000313" key="1">
    <source>
        <dbReference type="EMBL" id="CAE0303680.1"/>
    </source>
</evidence>
<dbReference type="AlphaFoldDB" id="A0A7S3HSI6"/>
<gene>
    <name evidence="1" type="ORF">SELO1098_LOCUS32538</name>
</gene>
<dbReference type="SUPFAM" id="SSF140860">
    <property type="entry name" value="Pseudo ankyrin repeat-like"/>
    <property type="match status" value="1"/>
</dbReference>
<name>A0A7S3HSI6_9STRA</name>
<accession>A0A7S3HSI6</accession>
<dbReference type="EMBL" id="HBIC01063427">
    <property type="protein sequence ID" value="CAE0303680.1"/>
    <property type="molecule type" value="Transcribed_RNA"/>
</dbReference>
<dbReference type="SUPFAM" id="SSF48403">
    <property type="entry name" value="Ankyrin repeat"/>
    <property type="match status" value="1"/>
</dbReference>
<sequence>MVAIRLSQVPQYLRVSPVFLSLNVPDEELHQFSLDIPDRCLMPNPSRIWNSDDCHHFLRTVCFWEFIELVTNSTQFLDFVLDQRNKDFCINCFPRYEVDLPELSTIRTVQLCPKIERIKTAAQMGSPALVRYLCSADESGFFNTLCVAGRTHDVHFLQYLIQNVGRSSCYFNEILHMAVLEKDLNFVSTAVAAGVSLTSAAANLAVSLGHYDCLWHLASMGCPMDAKTAVAAVENSRFDYLRLIYEVYQLGSPDWSDFFEYVLYVEPGGDHDYACFQYIISLGYECTAPTFANFVAGGRTDYALWMTHNVPNLPSALCNIVAQYGDLELLAALRAIGCEFPADICTVAATAGKVDILNYLYCEGVEAGTDAITAAAENGRFACMELLYEKRCPWEESTALAAGRAGLHCFRFVLSRGCPLAKTVPNTNTVASGCDLKTLQYLHGIQFPWDESTLLAILMSNNDDKFACLQYVLESDCSCTAAFWDSAVSHMNADLLNKLRKVKCLINNSAVASTRAVAN</sequence>
<dbReference type="InterPro" id="IPR052050">
    <property type="entry name" value="SecEffector_AnkRepeat"/>
</dbReference>
<dbReference type="InterPro" id="IPR036770">
    <property type="entry name" value="Ankyrin_rpt-contain_sf"/>
</dbReference>